<reference evidence="1 2" key="2">
    <citation type="journal article" date="2022" name="Mol. Ecol. Resour.">
        <title>The genomes of chicory, endive, great burdock and yacon provide insights into Asteraceae paleo-polyploidization history and plant inulin production.</title>
        <authorList>
            <person name="Fan W."/>
            <person name="Wang S."/>
            <person name="Wang H."/>
            <person name="Wang A."/>
            <person name="Jiang F."/>
            <person name="Liu H."/>
            <person name="Zhao H."/>
            <person name="Xu D."/>
            <person name="Zhang Y."/>
        </authorList>
    </citation>
    <scope>NUCLEOTIDE SEQUENCE [LARGE SCALE GENOMIC DNA]</scope>
    <source>
        <strain evidence="2">cv. Yunnan</strain>
        <tissue evidence="1">Leaves</tissue>
    </source>
</reference>
<accession>A0ACB9HB10</accession>
<dbReference type="EMBL" id="CM042029">
    <property type="protein sequence ID" value="KAI3792974.1"/>
    <property type="molecule type" value="Genomic_DNA"/>
</dbReference>
<reference evidence="2" key="1">
    <citation type="journal article" date="2022" name="Mol. Ecol. Resour.">
        <title>The genomes of chicory, endive, great burdock and yacon provide insights into Asteraceae palaeo-polyploidization history and plant inulin production.</title>
        <authorList>
            <person name="Fan W."/>
            <person name="Wang S."/>
            <person name="Wang H."/>
            <person name="Wang A."/>
            <person name="Jiang F."/>
            <person name="Liu H."/>
            <person name="Zhao H."/>
            <person name="Xu D."/>
            <person name="Zhang Y."/>
        </authorList>
    </citation>
    <scope>NUCLEOTIDE SEQUENCE [LARGE SCALE GENOMIC DNA]</scope>
    <source>
        <strain evidence="2">cv. Yunnan</strain>
    </source>
</reference>
<protein>
    <submittedName>
        <fullName evidence="1">Uncharacterized protein</fullName>
    </submittedName>
</protein>
<name>A0ACB9HB10_9ASTR</name>
<sequence>MVCSPTSSPNDSTSIKDHVHVSQLFGSILYSSSFSDLNHTIFVRVYESRMDLLRAVIVGPAGTPYHDGLFVFDVHFPPTYPDTPPVCQRRLYKLINNATVLAYGQATHTPWVLAANMGPRQALFLKL</sequence>
<organism evidence="1 2">
    <name type="scientific">Smallanthus sonchifolius</name>
    <dbReference type="NCBI Taxonomy" id="185202"/>
    <lineage>
        <taxon>Eukaryota</taxon>
        <taxon>Viridiplantae</taxon>
        <taxon>Streptophyta</taxon>
        <taxon>Embryophyta</taxon>
        <taxon>Tracheophyta</taxon>
        <taxon>Spermatophyta</taxon>
        <taxon>Magnoliopsida</taxon>
        <taxon>eudicotyledons</taxon>
        <taxon>Gunneridae</taxon>
        <taxon>Pentapetalae</taxon>
        <taxon>asterids</taxon>
        <taxon>campanulids</taxon>
        <taxon>Asterales</taxon>
        <taxon>Asteraceae</taxon>
        <taxon>Asteroideae</taxon>
        <taxon>Heliantheae alliance</taxon>
        <taxon>Millerieae</taxon>
        <taxon>Smallanthus</taxon>
    </lineage>
</organism>
<gene>
    <name evidence="1" type="ORF">L1987_35586</name>
</gene>
<evidence type="ECO:0000313" key="2">
    <source>
        <dbReference type="Proteomes" id="UP001056120"/>
    </source>
</evidence>
<proteinExistence type="predicted"/>
<keyword evidence="2" id="KW-1185">Reference proteome</keyword>
<dbReference type="Proteomes" id="UP001056120">
    <property type="component" value="Linkage Group LG12"/>
</dbReference>
<evidence type="ECO:0000313" key="1">
    <source>
        <dbReference type="EMBL" id="KAI3792974.1"/>
    </source>
</evidence>
<comment type="caution">
    <text evidence="1">The sequence shown here is derived from an EMBL/GenBank/DDBJ whole genome shotgun (WGS) entry which is preliminary data.</text>
</comment>